<evidence type="ECO:0000256" key="5">
    <source>
        <dbReference type="HAMAP-Rule" id="MF_00200"/>
    </source>
</evidence>
<feature type="domain" description="RNA 3'-terminal phosphate cyclase" evidence="7">
    <location>
        <begin position="20"/>
        <end position="337"/>
    </location>
</feature>
<dbReference type="OrthoDB" id="9789235at2"/>
<name>A0A0P1M0A8_9BACT</name>
<accession>A0A0N7MSF2</accession>
<dbReference type="AlphaFoldDB" id="A0A0P1M0A8"/>
<accession>A0A0P1M8V2</accession>
<dbReference type="InterPro" id="IPR000228">
    <property type="entry name" value="RNA3'_term_phos_cyc"/>
</dbReference>
<feature type="domain" description="RNA 3'-terminal phosphate cyclase insert" evidence="8">
    <location>
        <begin position="192"/>
        <end position="284"/>
    </location>
</feature>
<keyword evidence="5" id="KW-0067">ATP-binding</keyword>
<keyword evidence="3 5" id="KW-0547">Nucleotide-binding</keyword>
<dbReference type="Gene3D" id="3.65.10.20">
    <property type="entry name" value="RNA 3'-terminal phosphate cyclase domain"/>
    <property type="match status" value="1"/>
</dbReference>
<dbReference type="PANTHER" id="PTHR11096:SF0">
    <property type="entry name" value="RNA 3'-TERMINAL PHOSPHATE CYCLASE"/>
    <property type="match status" value="1"/>
</dbReference>
<dbReference type="SUPFAM" id="SSF55205">
    <property type="entry name" value="EPT/RTPC-like"/>
    <property type="match status" value="1"/>
</dbReference>
<comment type="catalytic activity">
    <reaction evidence="4 5">
        <text>a 3'-end 3'-phospho-ribonucleotide-RNA + ATP = a 3'-end 2',3'-cyclophospho-ribonucleotide-RNA + AMP + diphosphate</text>
        <dbReference type="Rhea" id="RHEA:23976"/>
        <dbReference type="Rhea" id="RHEA-COMP:10463"/>
        <dbReference type="Rhea" id="RHEA-COMP:10464"/>
        <dbReference type="ChEBI" id="CHEBI:30616"/>
        <dbReference type="ChEBI" id="CHEBI:33019"/>
        <dbReference type="ChEBI" id="CHEBI:83062"/>
        <dbReference type="ChEBI" id="CHEBI:83064"/>
        <dbReference type="ChEBI" id="CHEBI:456215"/>
        <dbReference type="EC" id="6.5.1.4"/>
    </reaction>
</comment>
<comment type="similarity">
    <text evidence="1 5">Belongs to the RNA 3'-terminal cyclase family. Type 1 subfamily.</text>
</comment>
<dbReference type="SUPFAM" id="SSF52913">
    <property type="entry name" value="RNA 3'-terminal phosphate cyclase, RPTC, insert domain"/>
    <property type="match status" value="1"/>
</dbReference>
<feature type="active site" description="Tele-AMP-histidine intermediate" evidence="5">
    <location>
        <position position="319"/>
    </location>
</feature>
<gene>
    <name evidence="5" type="primary">rtcA</name>
    <name evidence="10" type="ORF">JGI4_01028</name>
    <name evidence="9" type="ORF">JGI8_01499</name>
</gene>
<dbReference type="STRING" id="1633631.GCA_001442925_01027"/>
<accession>A0A0P1M0A8</accession>
<accession>A0A0S4MZQ9</accession>
<dbReference type="GO" id="GO:0005524">
    <property type="term" value="F:ATP binding"/>
    <property type="evidence" value="ECO:0007669"/>
    <property type="project" value="UniProtKB-KW"/>
</dbReference>
<keyword evidence="5" id="KW-0963">Cytoplasm</keyword>
<reference evidence="9 12" key="1">
    <citation type="submission" date="2015-11" db="EMBL/GenBank/DDBJ databases">
        <authorList>
            <person name="Varghese N."/>
        </authorList>
    </citation>
    <scope>NUCLEOTIDE SEQUENCE [LARGE SCALE GENOMIC DNA]</scope>
    <source>
        <strain evidence="9 12">JGI-8</strain>
    </source>
</reference>
<dbReference type="CDD" id="cd00874">
    <property type="entry name" value="RNA_Cyclase_Class_II"/>
    <property type="match status" value="1"/>
</dbReference>
<evidence type="ECO:0000313" key="11">
    <source>
        <dbReference type="Proteomes" id="UP000182011"/>
    </source>
</evidence>
<evidence type="ECO:0000256" key="4">
    <source>
        <dbReference type="ARBA" id="ARBA00024481"/>
    </source>
</evidence>
<evidence type="ECO:0000313" key="12">
    <source>
        <dbReference type="Proteomes" id="UP000182200"/>
    </source>
</evidence>
<evidence type="ECO:0000313" key="9">
    <source>
        <dbReference type="EMBL" id="CUS90993.1"/>
    </source>
</evidence>
<dbReference type="GO" id="GO:0003963">
    <property type="term" value="F:RNA-3'-phosphate cyclase activity"/>
    <property type="evidence" value="ECO:0007669"/>
    <property type="project" value="UniProtKB-UniRule"/>
</dbReference>
<dbReference type="GO" id="GO:0006396">
    <property type="term" value="P:RNA processing"/>
    <property type="evidence" value="ECO:0007669"/>
    <property type="project" value="UniProtKB-UniRule"/>
</dbReference>
<reference evidence="10 11" key="2">
    <citation type="submission" date="2015-11" db="EMBL/GenBank/DDBJ databases">
        <authorList>
            <person name="Zhang Y."/>
            <person name="Guo Z."/>
        </authorList>
    </citation>
    <scope>NUCLEOTIDE SEQUENCE [LARGE SCALE GENOMIC DNA]</scope>
    <source>
        <strain evidence="10">JGI-4</strain>
    </source>
</reference>
<feature type="binding site" evidence="5">
    <location>
        <begin position="293"/>
        <end position="297"/>
    </location>
    <ligand>
        <name>ATP</name>
        <dbReference type="ChEBI" id="CHEBI:30616"/>
    </ligand>
</feature>
<dbReference type="RefSeq" id="WP_075427384.1">
    <property type="nucleotide sequence ID" value="NZ_CZVI01000022.1"/>
</dbReference>
<evidence type="ECO:0000259" key="8">
    <source>
        <dbReference type="Pfam" id="PF05189"/>
    </source>
</evidence>
<evidence type="ECO:0000259" key="7">
    <source>
        <dbReference type="Pfam" id="PF01137"/>
    </source>
</evidence>
<dbReference type="EMBL" id="FAOP01000004">
    <property type="protein sequence ID" value="CUU04468.1"/>
    <property type="molecule type" value="Genomic_DNA"/>
</dbReference>
<accession>A0A0P1LAA6</accession>
<comment type="function">
    <text evidence="5">Catalyzes the conversion of 3'-phosphate to a 2',3'-cyclic phosphodiester at the end of RNA. The mechanism of action of the enzyme occurs in 3 steps: (A) adenylation of the enzyme by ATP; (B) transfer of adenylate to an RNA-N3'P to produce RNA-N3'PP5'A; (C) and attack of the adjacent 2'-hydroxyl on the 3'-phosphorus in the diester linkage to produce the cyclic end product. The biological role of this enzyme is unknown but it is likely to function in some aspects of cellular RNA processing.</text>
</comment>
<evidence type="ECO:0000256" key="2">
    <source>
        <dbReference type="ARBA" id="ARBA00022598"/>
    </source>
</evidence>
<proteinExistence type="inferred from homology"/>
<dbReference type="Gene3D" id="3.30.360.20">
    <property type="entry name" value="RNA 3'-terminal phosphate cyclase, insert domain"/>
    <property type="match status" value="1"/>
</dbReference>
<feature type="binding site" evidence="5">
    <location>
        <position position="111"/>
    </location>
    <ligand>
        <name>ATP</name>
        <dbReference type="ChEBI" id="CHEBI:30616"/>
    </ligand>
</feature>
<dbReference type="Pfam" id="PF01137">
    <property type="entry name" value="RTC"/>
    <property type="match status" value="1"/>
</dbReference>
<accession>A0A0N7MTU0</accession>
<dbReference type="NCBIfam" id="NF003246">
    <property type="entry name" value="PRK04204.1-2"/>
    <property type="match status" value="1"/>
</dbReference>
<dbReference type="InterPro" id="IPR023797">
    <property type="entry name" value="RNA3'_phos_cyclase_dom"/>
</dbReference>
<dbReference type="Pfam" id="PF05189">
    <property type="entry name" value="RTC_insert"/>
    <property type="match status" value="1"/>
</dbReference>
<dbReference type="EMBL" id="CZVI01000022">
    <property type="protein sequence ID" value="CUS90993.1"/>
    <property type="molecule type" value="Genomic_DNA"/>
</dbReference>
<organism evidence="10 11">
    <name type="scientific">Candidatus Kryptonium thompsonii</name>
    <dbReference type="NCBI Taxonomy" id="1633631"/>
    <lineage>
        <taxon>Bacteria</taxon>
        <taxon>Pseudomonadati</taxon>
        <taxon>Candidatus Kryptoniota</taxon>
        <taxon>Candidatus Kryptonium</taxon>
    </lineage>
</organism>
<dbReference type="InterPro" id="IPR013791">
    <property type="entry name" value="RNA3'-term_phos_cycl_insert"/>
</dbReference>
<sequence>MAEVKAKIEPELVQIDGSQGEGGGQMLRTSLALSVLLLKPFEMINIRANRPNPGLQAQHLKAVEASASISNAIIDGAVIKSNRIKFFPRELRHGNFKFDIGTAGSTSLVLQTLYLPLSFANGTSNLIITGGTHVSWSPTFDYIKNCWLYFMKRIGLKIDVELKRAGFYPHGGGEIKALINPVDEIEPLNLIDRGKLIKIQIYSAHTNLTDEVARRQARAAEKILKNYGEVEVIVDELPSYSKNTTIAITGIFENSICCYTNLGEKGKGAEVVAEEASEKFLRFLSTDSAVDEYMADQILLPLSLASGVSEFTTPKITNHLKTNIDTIKKFVDVEFEIVELKNSYNIKVKPMRFDACEG</sequence>
<dbReference type="Proteomes" id="UP000182011">
    <property type="component" value="Unassembled WGS sequence"/>
</dbReference>
<dbReference type="InterPro" id="IPR037136">
    <property type="entry name" value="RNA3'_phos_cyclase_dom_sf"/>
</dbReference>
<dbReference type="HAMAP" id="MF_00200">
    <property type="entry name" value="RTC"/>
    <property type="match status" value="1"/>
</dbReference>
<accession>A0A0P1MAW1</accession>
<comment type="subcellular location">
    <subcellularLocation>
        <location evidence="5">Cytoplasm</location>
    </subcellularLocation>
</comment>
<evidence type="ECO:0000256" key="6">
    <source>
        <dbReference type="NCBIfam" id="TIGR03399"/>
    </source>
</evidence>
<dbReference type="InterPro" id="IPR017770">
    <property type="entry name" value="RNA3'_term_phos_cyc_type_1"/>
</dbReference>
<accession>A0A0P1LHD7</accession>
<protein>
    <recommendedName>
        <fullName evidence="5 6">RNA 3'-terminal phosphate cyclase</fullName>
        <shortName evidence="5">RNA cyclase</shortName>
        <shortName evidence="5">RNA-3'-phosphate cyclase</shortName>
        <ecNumber evidence="5 6">6.5.1.4</ecNumber>
    </recommendedName>
</protein>
<dbReference type="NCBIfam" id="TIGR03399">
    <property type="entry name" value="RNA_3prim_cycl"/>
    <property type="match status" value="1"/>
</dbReference>
<dbReference type="InterPro" id="IPR036553">
    <property type="entry name" value="RPTC_insert"/>
</dbReference>
<dbReference type="PIRSF" id="PIRSF005378">
    <property type="entry name" value="RNA3'_term_phos_cycl_euk"/>
    <property type="match status" value="1"/>
</dbReference>
<dbReference type="InterPro" id="IPR013792">
    <property type="entry name" value="RNA3'P_cycl/enolpyr_Trfase_a/b"/>
</dbReference>
<dbReference type="GO" id="GO:0005737">
    <property type="term" value="C:cytoplasm"/>
    <property type="evidence" value="ECO:0007669"/>
    <property type="project" value="UniProtKB-SubCell"/>
</dbReference>
<dbReference type="PANTHER" id="PTHR11096">
    <property type="entry name" value="RNA 3' TERMINAL PHOSPHATE CYCLASE"/>
    <property type="match status" value="1"/>
</dbReference>
<keyword evidence="12" id="KW-1185">Reference proteome</keyword>
<evidence type="ECO:0000313" key="10">
    <source>
        <dbReference type="EMBL" id="CUU04468.1"/>
    </source>
</evidence>
<accession>A0A0P1NU45</accession>
<evidence type="ECO:0000256" key="3">
    <source>
        <dbReference type="ARBA" id="ARBA00022741"/>
    </source>
</evidence>
<dbReference type="Proteomes" id="UP000182200">
    <property type="component" value="Unassembled WGS sequence"/>
</dbReference>
<dbReference type="EC" id="6.5.1.4" evidence="5 6"/>
<evidence type="ECO:0000256" key="1">
    <source>
        <dbReference type="ARBA" id="ARBA00009206"/>
    </source>
</evidence>
<keyword evidence="2 5" id="KW-0436">Ligase</keyword>